<dbReference type="CDD" id="cd00158">
    <property type="entry name" value="RHOD"/>
    <property type="match status" value="1"/>
</dbReference>
<evidence type="ECO:0000313" key="2">
    <source>
        <dbReference type="EMBL" id="MCM6772356.1"/>
    </source>
</evidence>
<gene>
    <name evidence="2" type="ORF">NDR86_02570</name>
</gene>
<dbReference type="Gene3D" id="3.40.250.10">
    <property type="entry name" value="Rhodanese-like domain"/>
    <property type="match status" value="1"/>
</dbReference>
<name>A0A9X2E2D4_9NOCA</name>
<dbReference type="SUPFAM" id="SSF52821">
    <property type="entry name" value="Rhodanese/Cell cycle control phosphatase"/>
    <property type="match status" value="1"/>
</dbReference>
<dbReference type="PROSITE" id="PS00380">
    <property type="entry name" value="RHODANESE_1"/>
    <property type="match status" value="1"/>
</dbReference>
<evidence type="ECO:0000313" key="3">
    <source>
        <dbReference type="Proteomes" id="UP001139157"/>
    </source>
</evidence>
<comment type="caution">
    <text evidence="2">The sequence shown here is derived from an EMBL/GenBank/DDBJ whole genome shotgun (WGS) entry which is preliminary data.</text>
</comment>
<feature type="domain" description="Rhodanese" evidence="1">
    <location>
        <begin position="2"/>
        <end position="78"/>
    </location>
</feature>
<reference evidence="2" key="1">
    <citation type="submission" date="2022-06" db="EMBL/GenBank/DDBJ databases">
        <title>Novel species in genus nocardia.</title>
        <authorList>
            <person name="Li F."/>
        </authorList>
    </citation>
    <scope>NUCLEOTIDE SEQUENCE</scope>
    <source>
        <strain evidence="2">CDC141</strain>
    </source>
</reference>
<dbReference type="Pfam" id="PF00581">
    <property type="entry name" value="Rhodanese"/>
    <property type="match status" value="1"/>
</dbReference>
<organism evidence="2 3">
    <name type="scientific">Nocardia pulmonis</name>
    <dbReference type="NCBI Taxonomy" id="2951408"/>
    <lineage>
        <taxon>Bacteria</taxon>
        <taxon>Bacillati</taxon>
        <taxon>Actinomycetota</taxon>
        <taxon>Actinomycetes</taxon>
        <taxon>Mycobacteriales</taxon>
        <taxon>Nocardiaceae</taxon>
        <taxon>Nocardia</taxon>
    </lineage>
</organism>
<accession>A0A9X2E2D4</accession>
<dbReference type="AlphaFoldDB" id="A0A9X2E2D4"/>
<dbReference type="InterPro" id="IPR001763">
    <property type="entry name" value="Rhodanese-like_dom"/>
</dbReference>
<dbReference type="EMBL" id="JAMRXG010000001">
    <property type="protein sequence ID" value="MCM6772356.1"/>
    <property type="molecule type" value="Genomic_DNA"/>
</dbReference>
<dbReference type="InterPro" id="IPR036873">
    <property type="entry name" value="Rhodanese-like_dom_sf"/>
</dbReference>
<dbReference type="GO" id="GO:0004792">
    <property type="term" value="F:thiosulfate-cyanide sulfurtransferase activity"/>
    <property type="evidence" value="ECO:0007669"/>
    <property type="project" value="InterPro"/>
</dbReference>
<proteinExistence type="predicted"/>
<dbReference type="PROSITE" id="PS50206">
    <property type="entry name" value="RHODANESE_3"/>
    <property type="match status" value="1"/>
</dbReference>
<keyword evidence="3" id="KW-1185">Reference proteome</keyword>
<evidence type="ECO:0000259" key="1">
    <source>
        <dbReference type="PROSITE" id="PS50206"/>
    </source>
</evidence>
<sequence length="88" mass="9544">MAYRIGHVPGAINIRDDHLDDMLTHGMPFPRTRPLVFVCPIGENSRRFAALARRAGHEATTLAGGILAWRDAGKPLESHPIPPGPPTS</sequence>
<protein>
    <submittedName>
        <fullName evidence="2">Rhodanese-like domain-containing protein</fullName>
    </submittedName>
</protein>
<dbReference type="Proteomes" id="UP001139157">
    <property type="component" value="Unassembled WGS sequence"/>
</dbReference>
<dbReference type="InterPro" id="IPR001307">
    <property type="entry name" value="Thiosulphate_STrfase_CS"/>
</dbReference>